<protein>
    <submittedName>
        <fullName evidence="4">Site-specific integrase</fullName>
    </submittedName>
</protein>
<dbReference type="Proteomes" id="UP000230407">
    <property type="component" value="Unassembled WGS sequence"/>
</dbReference>
<dbReference type="Gene3D" id="1.10.443.10">
    <property type="entry name" value="Intergrase catalytic core"/>
    <property type="match status" value="1"/>
</dbReference>
<dbReference type="InterPro" id="IPR013762">
    <property type="entry name" value="Integrase-like_cat_sf"/>
</dbReference>
<evidence type="ECO:0000256" key="2">
    <source>
        <dbReference type="SAM" id="Coils"/>
    </source>
</evidence>
<accession>A0A2M8LXB3</accession>
<dbReference type="CDD" id="cd00397">
    <property type="entry name" value="DNA_BRE_C"/>
    <property type="match status" value="1"/>
</dbReference>
<feature type="domain" description="Tyr recombinase" evidence="3">
    <location>
        <begin position="457"/>
        <end position="680"/>
    </location>
</feature>
<organism evidence="4 5">
    <name type="scientific">Streptomyces carminius</name>
    <dbReference type="NCBI Taxonomy" id="2665496"/>
    <lineage>
        <taxon>Bacteria</taxon>
        <taxon>Bacillati</taxon>
        <taxon>Actinomycetota</taxon>
        <taxon>Actinomycetes</taxon>
        <taxon>Kitasatosporales</taxon>
        <taxon>Streptomycetaceae</taxon>
        <taxon>Streptomyces</taxon>
    </lineage>
</organism>
<keyword evidence="5" id="KW-1185">Reference proteome</keyword>
<dbReference type="InterPro" id="IPR011010">
    <property type="entry name" value="DNA_brk_join_enz"/>
</dbReference>
<evidence type="ECO:0000313" key="5">
    <source>
        <dbReference type="Proteomes" id="UP000230407"/>
    </source>
</evidence>
<dbReference type="GO" id="GO:0003677">
    <property type="term" value="F:DNA binding"/>
    <property type="evidence" value="ECO:0007669"/>
    <property type="project" value="InterPro"/>
</dbReference>
<dbReference type="GO" id="GO:0015074">
    <property type="term" value="P:DNA integration"/>
    <property type="evidence" value="ECO:0007669"/>
    <property type="project" value="InterPro"/>
</dbReference>
<dbReference type="SUPFAM" id="SSF56349">
    <property type="entry name" value="DNA breaking-rejoining enzymes"/>
    <property type="match status" value="1"/>
</dbReference>
<evidence type="ECO:0000313" key="4">
    <source>
        <dbReference type="EMBL" id="PJE96559.1"/>
    </source>
</evidence>
<feature type="coiled-coil region" evidence="2">
    <location>
        <begin position="747"/>
        <end position="793"/>
    </location>
</feature>
<keyword evidence="2" id="KW-0175">Coiled coil</keyword>
<name>A0A2M8LXB3_9ACTN</name>
<evidence type="ECO:0000256" key="1">
    <source>
        <dbReference type="ARBA" id="ARBA00023172"/>
    </source>
</evidence>
<comment type="caution">
    <text evidence="4">The sequence shown here is derived from an EMBL/GenBank/DDBJ whole genome shotgun (WGS) entry which is preliminary data.</text>
</comment>
<gene>
    <name evidence="4" type="ORF">CUT44_17945</name>
</gene>
<evidence type="ECO:0000259" key="3">
    <source>
        <dbReference type="PROSITE" id="PS51898"/>
    </source>
</evidence>
<sequence>MQPAPPLAPVVPAPSARPATRTLKGAEAAALLRRFPPRTPASTWPMTEATSEYLLHSIQRPPLCAPGESAQAVREIGARVLLQWLQTFPGATWQERWQASPAVTWSGQELIEGVRAWARTIGRSPTPSTVRSGVLALICADAIRPDAAWLSRYPSKHLRPAIAAARDAEGFARLQAAIPQSGRRKSDGLLALAQILVMHGGKIEEIVVGDFLARLREVPRHQSGPVRLAYSWLRGIGQFPSNAPVTLRLIENRSGQVTPAELVDRYHLQCKPVRDLIVDYLSERQPSIDYNSLKLLSTNLSRLFWADLEQHHPGINSLRLSPDMAAAWKARLAVKTVRRRRPDGTVGEVTGPRASAPSVMMAVRAFYLDIGHWALEEPERWGPWAVPSPVSEADCSVKKLEQQVKARMDQRTRERLPYLPALVRVADRRLKEASERLAALVRAPLGSTFTVLGETFTAPKTTSRADGQATTVHDVQGRRRDLRTEEKRAFWAWATIEILRHTGIRIEELLELGHHSIISYKLPTTGEIIPLLQIAPSKIDQERLLLISPELADVLSAVITRVRQKYGTVPVVPSYDHQERVWNDPLPLLYQWQVSEEHRPVSVNTVRQSLNETMTAAGLTDASGAPLNFQPHDFRRIFITDAILNGLPPHIAQVIAGHGNINTTMGYNAIYPAKAIEAHRAFIARRRALRPVEEYRAVTPEEWQEFLGHFARRKLALGDCGRAYGTDCIHEHACIRCPVLIVDFSELSRLVEVRDNLTDRIAEAEREGWFGEVEQLSVSRTAAEEKIAQLESRKNRKDSPVFLGTPSFDQLIARDSEADATEST</sequence>
<dbReference type="InterPro" id="IPR002104">
    <property type="entry name" value="Integrase_catalytic"/>
</dbReference>
<dbReference type="EMBL" id="PGGW01000058">
    <property type="protein sequence ID" value="PJE96559.1"/>
    <property type="molecule type" value="Genomic_DNA"/>
</dbReference>
<dbReference type="GO" id="GO:0006310">
    <property type="term" value="P:DNA recombination"/>
    <property type="evidence" value="ECO:0007669"/>
    <property type="project" value="UniProtKB-KW"/>
</dbReference>
<dbReference type="AlphaFoldDB" id="A0A2M8LXB3"/>
<reference evidence="4 5" key="1">
    <citation type="submission" date="2017-11" db="EMBL/GenBank/DDBJ databases">
        <title>Streptomyces carmine sp. nov., a novel actinomycete isolated from Sophora alopecuroides in Xinjiang, China.</title>
        <authorList>
            <person name="Wang Y."/>
            <person name="Luo X."/>
            <person name="Wan C."/>
            <person name="Zhang L."/>
        </authorList>
    </citation>
    <scope>NUCLEOTIDE SEQUENCE [LARGE SCALE GENOMIC DNA]</scope>
    <source>
        <strain evidence="4 5">TRM SA0054</strain>
    </source>
</reference>
<keyword evidence="1" id="KW-0233">DNA recombination</keyword>
<dbReference type="PROSITE" id="PS51898">
    <property type="entry name" value="TYR_RECOMBINASE"/>
    <property type="match status" value="1"/>
</dbReference>
<proteinExistence type="predicted"/>
<dbReference type="Pfam" id="PF00589">
    <property type="entry name" value="Phage_integrase"/>
    <property type="match status" value="1"/>
</dbReference>